<evidence type="ECO:0000313" key="1">
    <source>
        <dbReference type="EMBL" id="GLK86671.1"/>
    </source>
</evidence>
<comment type="caution">
    <text evidence="1">The sequence shown here is derived from an EMBL/GenBank/DDBJ whole genome shotgun (WGS) entry which is preliminary data.</text>
</comment>
<dbReference type="Proteomes" id="UP001143330">
    <property type="component" value="Unassembled WGS sequence"/>
</dbReference>
<proteinExistence type="predicted"/>
<sequence>MSDADGNTDIADYTRVFDINGADAVWALITSRCLSQHEQEDELDRLEAEGWSVLRHYSSQHGDHVLDAVALAPPGR</sequence>
<name>A0A9W6JZB1_9HYPH</name>
<evidence type="ECO:0000313" key="2">
    <source>
        <dbReference type="Proteomes" id="UP001143330"/>
    </source>
</evidence>
<accession>A0A9W6JZB1</accession>
<dbReference type="EMBL" id="BSFM01000021">
    <property type="protein sequence ID" value="GLK86671.1"/>
    <property type="molecule type" value="Genomic_DNA"/>
</dbReference>
<dbReference type="AlphaFoldDB" id="A0A9W6JZB1"/>
<protein>
    <submittedName>
        <fullName evidence="1">Uncharacterized protein</fullName>
    </submittedName>
</protein>
<dbReference type="RefSeq" id="WP_213363705.1">
    <property type="nucleotide sequence ID" value="NZ_BSFM01000021.1"/>
</dbReference>
<gene>
    <name evidence="1" type="ORF">GCM10017653_47410</name>
</gene>
<reference evidence="1" key="2">
    <citation type="submission" date="2023-01" db="EMBL/GenBank/DDBJ databases">
        <authorList>
            <person name="Sun Q."/>
            <person name="Evtushenko L."/>
        </authorList>
    </citation>
    <scope>NUCLEOTIDE SEQUENCE</scope>
    <source>
        <strain evidence="1">VKM B-2789</strain>
    </source>
</reference>
<reference evidence="1" key="1">
    <citation type="journal article" date="2014" name="Int. J. Syst. Evol. Microbiol.">
        <title>Complete genome sequence of Corynebacterium casei LMG S-19264T (=DSM 44701T), isolated from a smear-ripened cheese.</title>
        <authorList>
            <consortium name="US DOE Joint Genome Institute (JGI-PGF)"/>
            <person name="Walter F."/>
            <person name="Albersmeier A."/>
            <person name="Kalinowski J."/>
            <person name="Ruckert C."/>
        </authorList>
    </citation>
    <scope>NUCLEOTIDE SEQUENCE</scope>
    <source>
        <strain evidence="1">VKM B-2789</strain>
    </source>
</reference>
<keyword evidence="2" id="KW-1185">Reference proteome</keyword>
<organism evidence="1 2">
    <name type="scientific">Ancylobacter defluvii</name>
    <dbReference type="NCBI Taxonomy" id="1282440"/>
    <lineage>
        <taxon>Bacteria</taxon>
        <taxon>Pseudomonadati</taxon>
        <taxon>Pseudomonadota</taxon>
        <taxon>Alphaproteobacteria</taxon>
        <taxon>Hyphomicrobiales</taxon>
        <taxon>Xanthobacteraceae</taxon>
        <taxon>Ancylobacter</taxon>
    </lineage>
</organism>